<keyword evidence="6" id="KW-1185">Reference proteome</keyword>
<feature type="compositionally biased region" description="Low complexity" evidence="3">
    <location>
        <begin position="399"/>
        <end position="411"/>
    </location>
</feature>
<dbReference type="Gene3D" id="2.120.10.80">
    <property type="entry name" value="Kelch-type beta propeller"/>
    <property type="match status" value="1"/>
</dbReference>
<dbReference type="InterPro" id="IPR011043">
    <property type="entry name" value="Gal_Oxase/kelch_b-propeller"/>
</dbReference>
<dbReference type="GO" id="GO:0019760">
    <property type="term" value="P:glucosinolate metabolic process"/>
    <property type="evidence" value="ECO:0007669"/>
    <property type="project" value="UniProtKB-ARBA"/>
</dbReference>
<dbReference type="Pfam" id="PF24681">
    <property type="entry name" value="Kelch_KLHDC2_KLHL20_DRC7"/>
    <property type="match status" value="1"/>
</dbReference>
<keyword evidence="4" id="KW-0812">Transmembrane</keyword>
<feature type="transmembrane region" description="Helical" evidence="4">
    <location>
        <begin position="423"/>
        <end position="449"/>
    </location>
</feature>
<evidence type="ECO:0000313" key="6">
    <source>
        <dbReference type="Proteomes" id="UP000799766"/>
    </source>
</evidence>
<dbReference type="Gene3D" id="1.20.5.510">
    <property type="entry name" value="Single helix bin"/>
    <property type="match status" value="1"/>
</dbReference>
<organism evidence="5 6">
    <name type="scientific">Lineolata rhizophorae</name>
    <dbReference type="NCBI Taxonomy" id="578093"/>
    <lineage>
        <taxon>Eukaryota</taxon>
        <taxon>Fungi</taxon>
        <taxon>Dikarya</taxon>
        <taxon>Ascomycota</taxon>
        <taxon>Pezizomycotina</taxon>
        <taxon>Dothideomycetes</taxon>
        <taxon>Dothideomycetes incertae sedis</taxon>
        <taxon>Lineolatales</taxon>
        <taxon>Lineolataceae</taxon>
        <taxon>Lineolata</taxon>
    </lineage>
</organism>
<proteinExistence type="predicted"/>
<dbReference type="PANTHER" id="PTHR47435:SF4">
    <property type="entry name" value="KELCH REPEAT PROTEIN (AFU_ORTHOLOGUE AFUA_5G12780)"/>
    <property type="match status" value="1"/>
</dbReference>
<keyword evidence="1" id="KW-0677">Repeat</keyword>
<dbReference type="EMBL" id="MU001681">
    <property type="protein sequence ID" value="KAF2457316.1"/>
    <property type="molecule type" value="Genomic_DNA"/>
</dbReference>
<feature type="non-terminal residue" evidence="5">
    <location>
        <position position="1"/>
    </location>
</feature>
<dbReference type="AlphaFoldDB" id="A0A6A6P031"/>
<keyword evidence="4" id="KW-1133">Transmembrane helix</keyword>
<name>A0A6A6P031_9PEZI</name>
<dbReference type="Proteomes" id="UP000799766">
    <property type="component" value="Unassembled WGS sequence"/>
</dbReference>
<evidence type="ECO:0008006" key="7">
    <source>
        <dbReference type="Google" id="ProtNLM"/>
    </source>
</evidence>
<keyword evidence="2" id="KW-0408">Iron</keyword>
<dbReference type="OrthoDB" id="10251809at2759"/>
<evidence type="ECO:0000313" key="5">
    <source>
        <dbReference type="EMBL" id="KAF2457316.1"/>
    </source>
</evidence>
<keyword evidence="4" id="KW-0472">Membrane</keyword>
<dbReference type="PANTHER" id="PTHR47435">
    <property type="entry name" value="KELCH REPEAT PROTEIN (AFU_ORTHOLOGUE AFUA_5G12780)"/>
    <property type="match status" value="1"/>
</dbReference>
<protein>
    <recommendedName>
        <fullName evidence="7">Kelch repeat protein</fullName>
    </recommendedName>
</protein>
<reference evidence="5" key="1">
    <citation type="journal article" date="2020" name="Stud. Mycol.">
        <title>101 Dothideomycetes genomes: a test case for predicting lifestyles and emergence of pathogens.</title>
        <authorList>
            <person name="Haridas S."/>
            <person name="Albert R."/>
            <person name="Binder M."/>
            <person name="Bloem J."/>
            <person name="Labutti K."/>
            <person name="Salamov A."/>
            <person name="Andreopoulos B."/>
            <person name="Baker S."/>
            <person name="Barry K."/>
            <person name="Bills G."/>
            <person name="Bluhm B."/>
            <person name="Cannon C."/>
            <person name="Castanera R."/>
            <person name="Culley D."/>
            <person name="Daum C."/>
            <person name="Ezra D."/>
            <person name="Gonzalez J."/>
            <person name="Henrissat B."/>
            <person name="Kuo A."/>
            <person name="Liang C."/>
            <person name="Lipzen A."/>
            <person name="Lutzoni F."/>
            <person name="Magnuson J."/>
            <person name="Mondo S."/>
            <person name="Nolan M."/>
            <person name="Ohm R."/>
            <person name="Pangilinan J."/>
            <person name="Park H.-J."/>
            <person name="Ramirez L."/>
            <person name="Alfaro M."/>
            <person name="Sun H."/>
            <person name="Tritt A."/>
            <person name="Yoshinaga Y."/>
            <person name="Zwiers L.-H."/>
            <person name="Turgeon B."/>
            <person name="Goodwin S."/>
            <person name="Spatafora J."/>
            <person name="Crous P."/>
            <person name="Grigoriev I."/>
        </authorList>
    </citation>
    <scope>NUCLEOTIDE SEQUENCE</scope>
    <source>
        <strain evidence="5">ATCC 16933</strain>
    </source>
</reference>
<evidence type="ECO:0000256" key="2">
    <source>
        <dbReference type="ARBA" id="ARBA00023004"/>
    </source>
</evidence>
<sequence length="513" mass="55076">AIVMGDYVYIDGGEILQDDDNGDPTDEMPVQDNATISIYLGDSWTPDSITPNVMGKAEGVPILKDLVLWGEEDDSAFYMWGGQVSPLPGQPPIPNTNLWKFTVDGNGGGSWDVSNPSNAGLFQTFHRPSMGLGTSGSNAGYLLGGYLTPRSEPQLADESDFVQPIPGIISYNMTTRVWSNDSAAGYSLYGAGNLGQAVFLPSYGTDGLLAFMGGYNTGLETVRFDGTGLVSFDNITFYDPVSKTWYAQKATGDSPSPRAGFCAVAVAGQNGTHEIFVYGGRYDGTNEFLDDAYVLTIPGFNWFKIDYPSAQGRMSHSCHLVGKRQMLVIGGDDGELDTNRDHITNGLGILDMTEMAWTSGYDANAAEYESPQIVQDWYNQGGQDAVQWTSSDVEVLFASNSTGNSNNTSDASDPDSEDSGLNVGAIVGGVVGGVFGLLIVAGIIFWLVVRHRKKHNAPEKLALMGGPPPGVVYAQSPGILSELPDSSDRPPQELPPTNEVRKPRKPNDVYELH</sequence>
<dbReference type="SUPFAM" id="SSF50965">
    <property type="entry name" value="Galactose oxidase, central domain"/>
    <property type="match status" value="1"/>
</dbReference>
<dbReference type="InterPro" id="IPR015915">
    <property type="entry name" value="Kelch-typ_b-propeller"/>
</dbReference>
<feature type="region of interest" description="Disordered" evidence="3">
    <location>
        <begin position="473"/>
        <end position="513"/>
    </location>
</feature>
<feature type="region of interest" description="Disordered" evidence="3">
    <location>
        <begin position="399"/>
        <end position="418"/>
    </location>
</feature>
<evidence type="ECO:0000256" key="1">
    <source>
        <dbReference type="ARBA" id="ARBA00022737"/>
    </source>
</evidence>
<evidence type="ECO:0000256" key="4">
    <source>
        <dbReference type="SAM" id="Phobius"/>
    </source>
</evidence>
<evidence type="ECO:0000256" key="3">
    <source>
        <dbReference type="SAM" id="MobiDB-lite"/>
    </source>
</evidence>
<feature type="compositionally biased region" description="Basic and acidic residues" evidence="3">
    <location>
        <begin position="499"/>
        <end position="513"/>
    </location>
</feature>
<gene>
    <name evidence="5" type="ORF">BDY21DRAFT_286425</name>
</gene>
<accession>A0A6A6P031</accession>